<sequence>MPTVPPHAVALSGMLAAATSSEPRITETQAGVRIEVDLPDELSPVTRSTILTALGGAGRYGHSRTEAGDSVWGEIDREAKR</sequence>
<name>A0A5R9E7N8_9ACTN</name>
<dbReference type="OrthoDB" id="4331359at2"/>
<proteinExistence type="predicted"/>
<dbReference type="EMBL" id="VAWE01000001">
    <property type="protein sequence ID" value="TLQ45065.1"/>
    <property type="molecule type" value="Genomic_DNA"/>
</dbReference>
<dbReference type="Proteomes" id="UP000305921">
    <property type="component" value="Unassembled WGS sequence"/>
</dbReference>
<accession>A0A5R9E7N8</accession>
<comment type="caution">
    <text evidence="1">The sequence shown here is derived from an EMBL/GenBank/DDBJ whole genome shotgun (WGS) entry which is preliminary data.</text>
</comment>
<gene>
    <name evidence="1" type="ORF">FEF34_20230</name>
</gene>
<evidence type="ECO:0000313" key="1">
    <source>
        <dbReference type="EMBL" id="TLQ45065.1"/>
    </source>
</evidence>
<dbReference type="AlphaFoldDB" id="A0A5R9E7N8"/>
<organism evidence="1 2">
    <name type="scientific">Streptomyces marianii</name>
    <dbReference type="NCBI Taxonomy" id="1817406"/>
    <lineage>
        <taxon>Bacteria</taxon>
        <taxon>Bacillati</taxon>
        <taxon>Actinomycetota</taxon>
        <taxon>Actinomycetes</taxon>
        <taxon>Kitasatosporales</taxon>
        <taxon>Streptomycetaceae</taxon>
        <taxon>Streptomyces</taxon>
    </lineage>
</organism>
<evidence type="ECO:0000313" key="2">
    <source>
        <dbReference type="Proteomes" id="UP000305921"/>
    </source>
</evidence>
<protein>
    <submittedName>
        <fullName evidence="1">Uncharacterized protein</fullName>
    </submittedName>
</protein>
<keyword evidence="2" id="KW-1185">Reference proteome</keyword>
<dbReference type="RefSeq" id="WP_138054422.1">
    <property type="nucleotide sequence ID" value="NZ_VAWE01000001.1"/>
</dbReference>
<reference evidence="1 2" key="1">
    <citation type="submission" date="2019-05" db="EMBL/GenBank/DDBJ databases">
        <title>Streptomyces marianii sp. nov., a novel marine actinomycete from southern coast of India.</title>
        <authorList>
            <person name="Iniyan A.M."/>
            <person name="Wink J."/>
            <person name="Ramprasad E."/>
            <person name="Ramana C.V."/>
            <person name="Bunk B."/>
            <person name="Sproer C."/>
            <person name="Joseph F.-J.R.S."/>
            <person name="Vincent S.G.P."/>
        </authorList>
    </citation>
    <scope>NUCLEOTIDE SEQUENCE [LARGE SCALE GENOMIC DNA]</scope>
    <source>
        <strain evidence="1 2">ICN19</strain>
    </source>
</reference>